<reference evidence="3 4" key="1">
    <citation type="submission" date="2019-05" db="EMBL/GenBank/DDBJ databases">
        <authorList>
            <consortium name="Science for Life Laboratories"/>
        </authorList>
    </citation>
    <scope>NUCLEOTIDE SEQUENCE [LARGE SCALE GENOMIC DNA]</scope>
    <source>
        <strain evidence="3">Soil9</strain>
    </source>
</reference>
<dbReference type="InterPro" id="IPR011042">
    <property type="entry name" value="6-blade_b-propeller_TolB-like"/>
</dbReference>
<dbReference type="Gene3D" id="2.120.10.30">
    <property type="entry name" value="TolB, C-terminal domain"/>
    <property type="match status" value="1"/>
</dbReference>
<feature type="compositionally biased region" description="Basic and acidic residues" evidence="1">
    <location>
        <begin position="76"/>
        <end position="118"/>
    </location>
</feature>
<dbReference type="EMBL" id="LR593886">
    <property type="protein sequence ID" value="VTR90977.1"/>
    <property type="molecule type" value="Genomic_DNA"/>
</dbReference>
<dbReference type="KEGG" id="gms:SOIL9_67370"/>
<feature type="compositionally biased region" description="Basic and acidic residues" evidence="1">
    <location>
        <begin position="770"/>
        <end position="782"/>
    </location>
</feature>
<keyword evidence="2" id="KW-0812">Transmembrane</keyword>
<feature type="transmembrane region" description="Helical" evidence="2">
    <location>
        <begin position="132"/>
        <end position="158"/>
    </location>
</feature>
<feature type="region of interest" description="Disordered" evidence="1">
    <location>
        <begin position="317"/>
        <end position="390"/>
    </location>
</feature>
<accession>A0A6P2CQY6</accession>
<keyword evidence="4" id="KW-1185">Reference proteome</keyword>
<protein>
    <submittedName>
        <fullName evidence="3">: Laminin_G_3</fullName>
    </submittedName>
</protein>
<dbReference type="AlphaFoldDB" id="A0A6P2CQY6"/>
<evidence type="ECO:0000256" key="1">
    <source>
        <dbReference type="SAM" id="MobiDB-lite"/>
    </source>
</evidence>
<feature type="region of interest" description="Disordered" evidence="1">
    <location>
        <begin position="40"/>
        <end position="125"/>
    </location>
</feature>
<proteinExistence type="predicted"/>
<feature type="region of interest" description="Disordered" evidence="1">
    <location>
        <begin position="1032"/>
        <end position="1062"/>
    </location>
</feature>
<dbReference type="Gene3D" id="2.60.120.200">
    <property type="match status" value="1"/>
</dbReference>
<evidence type="ECO:0000256" key="2">
    <source>
        <dbReference type="SAM" id="Phobius"/>
    </source>
</evidence>
<feature type="region of interest" description="Disordered" evidence="1">
    <location>
        <begin position="767"/>
        <end position="786"/>
    </location>
</feature>
<evidence type="ECO:0000313" key="3">
    <source>
        <dbReference type="EMBL" id="VTR90977.1"/>
    </source>
</evidence>
<feature type="compositionally biased region" description="Low complexity" evidence="1">
    <location>
        <begin position="371"/>
        <end position="381"/>
    </location>
</feature>
<dbReference type="Proteomes" id="UP000464178">
    <property type="component" value="Chromosome"/>
</dbReference>
<dbReference type="SUPFAM" id="SSF63829">
    <property type="entry name" value="Calcium-dependent phosphotriesterase"/>
    <property type="match status" value="1"/>
</dbReference>
<dbReference type="InterPro" id="IPR013320">
    <property type="entry name" value="ConA-like_dom_sf"/>
</dbReference>
<keyword evidence="2" id="KW-1133">Transmembrane helix</keyword>
<feature type="compositionally biased region" description="Polar residues" evidence="1">
    <location>
        <begin position="64"/>
        <end position="74"/>
    </location>
</feature>
<keyword evidence="2" id="KW-0472">Membrane</keyword>
<sequence length="1062" mass="115531">MPIEFVCPTCNGTLRVEDDFAGRVIRCGSCQTMLRVPNEPNAPDSLTQSVVPVAPPGVPAPRVSENTTDPNQSLFRDADPYHAPDRHPDFELSSRRRNRDRDDSYARPRDRDRDDERPRHRRRPSAPPGRGVFFWLVVCGGLLVLFTFGCCGGLYLLLPGAKWQKHESVKGGFKVDLPAAPRDDLPKLAGKERTPGVQMEGTILIGRAEEFAVVYGDTLPAGQQFGTDQQQIDEAVKGMQSTGDVRAVLSQKNITVGGFPAREVEFSAKSGGWYVSRIVVADGRVYVVIAGGRFARPGNENARRFLDSFEITDPRLKAAGQKRAEDAKRADEETRLQKERAERERAERQKEEERLATEKRTAEEVRRRAAEASAARFQTARPGQAPPDPNDLPGLVLHLPCEALEDKATPVFPNGAATVPVGTVLGPGVRGNAVYLPARPDGVSPAREIVPPELLASDKTVTVAGWIKVRNAACDLVTVHATPQRDPRAPQFGAGVTDRRVRAFDRALADIHRTELVAPQQEAPLSAGWAPDEKWHHLAVTRRAAGSRVIITLYLDGAPVAAYPFGTARGEREDQLVLTFGQSVPLRALTGRSDLHLPEQLKGAAYDVPDPDLPVSAIDDVCAFTRALTEPEIRYLAGTGPRPPAGTKPVRLVPEATIDANNGVAFDPTRETVWAVTAVDGYWRAGTRPKNGAEKQSYLRAHSYPDFKPGPRYLLPEYRDQHGLGGAPVLDPKSNRLYLPIGSKLREGTNLQRRAEADGPVQAFDLGALSDDKEGQPLRPERTATGTAPAGEVLDLVLSPNGARVYRLDMNAPQPGDATKLPPGYEWRDVRAHEFAADLKGQSRIALVPRNALRKGPLWVSPDGKKFRAMISEAGGPFREAGVLEVDVATWQSKVLPLPGGHSSAPQSAAWHPDGRLFVSDGPRGIWEFNFAAGTKRYRAVPVGTASYVCVSADGRYLVASDSEAPAAVFGLNADQTKNRIVILDAAREPVQLGELAALEETPDLRIGGPCWPSPDGRFIVFRSGAVLRIDDGRPPLPKPGLRLPVAPPPHERKAQAPPIDE</sequence>
<name>A0A6P2CQY6_9BACT</name>
<organism evidence="3 4">
    <name type="scientific">Gemmata massiliana</name>
    <dbReference type="NCBI Taxonomy" id="1210884"/>
    <lineage>
        <taxon>Bacteria</taxon>
        <taxon>Pseudomonadati</taxon>
        <taxon>Planctomycetota</taxon>
        <taxon>Planctomycetia</taxon>
        <taxon>Gemmatales</taxon>
        <taxon>Gemmataceae</taxon>
        <taxon>Gemmata</taxon>
    </lineage>
</organism>
<gene>
    <name evidence="3" type="ORF">SOIL9_67370</name>
</gene>
<feature type="compositionally biased region" description="Basic and acidic residues" evidence="1">
    <location>
        <begin position="317"/>
        <end position="370"/>
    </location>
</feature>
<evidence type="ECO:0000313" key="4">
    <source>
        <dbReference type="Proteomes" id="UP000464178"/>
    </source>
</evidence>
<dbReference type="SUPFAM" id="SSF49899">
    <property type="entry name" value="Concanavalin A-like lectins/glucanases"/>
    <property type="match status" value="1"/>
</dbReference>
<dbReference type="RefSeq" id="WP_162666040.1">
    <property type="nucleotide sequence ID" value="NZ_LR593886.1"/>
</dbReference>